<gene>
    <name evidence="2" type="ORF">GTQ34_02695</name>
</gene>
<comment type="caution">
    <text evidence="2">The sequence shown here is derived from an EMBL/GenBank/DDBJ whole genome shotgun (WGS) entry which is preliminary data.</text>
</comment>
<evidence type="ECO:0000313" key="3">
    <source>
        <dbReference type="Proteomes" id="UP000667650"/>
    </source>
</evidence>
<dbReference type="EMBL" id="JAAABI010000001">
    <property type="protein sequence ID" value="NAY90815.1"/>
    <property type="molecule type" value="Genomic_DNA"/>
</dbReference>
<evidence type="ECO:0000256" key="1">
    <source>
        <dbReference type="SAM" id="SignalP"/>
    </source>
</evidence>
<evidence type="ECO:0000313" key="2">
    <source>
        <dbReference type="EMBL" id="NAY90815.1"/>
    </source>
</evidence>
<feature type="chain" id="PRO_5037951807" description="GLPGLI family protein" evidence="1">
    <location>
        <begin position="27"/>
        <end position="249"/>
    </location>
</feature>
<organism evidence="2 3">
    <name type="scientific">Flagellimonas ochracea</name>
    <dbReference type="NCBI Taxonomy" id="2696472"/>
    <lineage>
        <taxon>Bacteria</taxon>
        <taxon>Pseudomonadati</taxon>
        <taxon>Bacteroidota</taxon>
        <taxon>Flavobacteriia</taxon>
        <taxon>Flavobacteriales</taxon>
        <taxon>Flavobacteriaceae</taxon>
        <taxon>Flagellimonas</taxon>
    </lineage>
</organism>
<protein>
    <recommendedName>
        <fullName evidence="4">GLPGLI family protein</fullName>
    </recommendedName>
</protein>
<keyword evidence="3" id="KW-1185">Reference proteome</keyword>
<accession>A0A964T9N4</accession>
<dbReference type="AlphaFoldDB" id="A0A964T9N4"/>
<proteinExistence type="predicted"/>
<keyword evidence="1" id="KW-0732">Signal</keyword>
<sequence>MNTHKGYVSCILCFGCFLMTFGQQQAYVEYYNAYDERVGIENTGLYQGEVYAEKYRTINEQTQFFRTLDFQKGNVCYDGQCYYGLDLKYDLYEDQVLMKLISSAGGGTLRLFKEYVDSFELGGLKFVKLTEEVAPGLNAYGFYAKAMESPTFILYTKYNKKSFERKDRSSIYYEFLDGPSEHVLLYKGKHHIVNSKKDMVDLFPDQKRQIDRFYRIAKSLRRSDPNQFQVSLVRRIETLLNQSNKPVEE</sequence>
<feature type="signal peptide" evidence="1">
    <location>
        <begin position="1"/>
        <end position="26"/>
    </location>
</feature>
<dbReference type="Proteomes" id="UP000667650">
    <property type="component" value="Unassembled WGS sequence"/>
</dbReference>
<evidence type="ECO:0008006" key="4">
    <source>
        <dbReference type="Google" id="ProtNLM"/>
    </source>
</evidence>
<name>A0A964T9N4_9FLAO</name>
<reference evidence="2" key="1">
    <citation type="submission" date="2020-01" db="EMBL/GenBank/DDBJ databases">
        <title>Muricauda ochracea sp. nov., isolated from a tidal flat of Garorim bay in Korea.</title>
        <authorList>
            <person name="Kim D."/>
            <person name="Yoo Y."/>
            <person name="Kim J.-J."/>
        </authorList>
    </citation>
    <scope>NUCLEOTIDE SEQUENCE</scope>
    <source>
        <strain evidence="2">JGD-17</strain>
    </source>
</reference>
<dbReference type="RefSeq" id="WP_166522215.1">
    <property type="nucleotide sequence ID" value="NZ_JAAABI010000001.1"/>
</dbReference>